<keyword evidence="3 9" id="KW-1003">Cell membrane</keyword>
<evidence type="ECO:0000256" key="4">
    <source>
        <dbReference type="ARBA" id="ARBA00022692"/>
    </source>
</evidence>
<comment type="subcellular location">
    <subcellularLocation>
        <location evidence="1 9">Cell membrane</location>
        <topology evidence="1 9">Single-pass membrane protein</topology>
    </subcellularLocation>
</comment>
<dbReference type="Proteomes" id="UP000244168">
    <property type="component" value="Unassembled WGS sequence"/>
</dbReference>
<feature type="compositionally biased region" description="Low complexity" evidence="10">
    <location>
        <begin position="70"/>
        <end position="87"/>
    </location>
</feature>
<dbReference type="Pfam" id="PF02416">
    <property type="entry name" value="TatA_B_E"/>
    <property type="match status" value="1"/>
</dbReference>
<feature type="compositionally biased region" description="Basic and acidic residues" evidence="10">
    <location>
        <begin position="60"/>
        <end position="69"/>
    </location>
</feature>
<evidence type="ECO:0000256" key="7">
    <source>
        <dbReference type="ARBA" id="ARBA00023010"/>
    </source>
</evidence>
<dbReference type="Gene3D" id="1.20.5.3310">
    <property type="match status" value="1"/>
</dbReference>
<feature type="region of interest" description="Disordered" evidence="10">
    <location>
        <begin position="59"/>
        <end position="143"/>
    </location>
</feature>
<dbReference type="InterPro" id="IPR006312">
    <property type="entry name" value="TatA/E"/>
</dbReference>
<dbReference type="HAMAP" id="MF_00236">
    <property type="entry name" value="TatA_E"/>
    <property type="match status" value="1"/>
</dbReference>
<dbReference type="GO" id="GO:0043953">
    <property type="term" value="P:protein transport by the Tat complex"/>
    <property type="evidence" value="ECO:0007669"/>
    <property type="project" value="UniProtKB-UniRule"/>
</dbReference>
<keyword evidence="5 9" id="KW-0653">Protein transport</keyword>
<keyword evidence="4 9" id="KW-0812">Transmembrane</keyword>
<keyword evidence="12" id="KW-1185">Reference proteome</keyword>
<dbReference type="EMBL" id="QAOQ01000002">
    <property type="protein sequence ID" value="PTQ99474.1"/>
    <property type="molecule type" value="Genomic_DNA"/>
</dbReference>
<comment type="similarity">
    <text evidence="9">Belongs to the TatA/E family.</text>
</comment>
<evidence type="ECO:0000256" key="1">
    <source>
        <dbReference type="ARBA" id="ARBA00004162"/>
    </source>
</evidence>
<sequence length="143" mass="15582">MLAFLNIGTPELILILFVALMLFGGEKLPGLARTLGKGIRDFKDASEGVKREINNQIYNFEEKTPEPAKTETPAEPATPPVAETPATETKEEKPAPKPIVVDTTPVEGTMQYGGYSHPAAEEKPRETDIDKLANEANSIHPNK</sequence>
<dbReference type="OrthoDB" id="9812812at2"/>
<dbReference type="InterPro" id="IPR003369">
    <property type="entry name" value="TatA/B/E"/>
</dbReference>
<dbReference type="RefSeq" id="WP_107827401.1">
    <property type="nucleotide sequence ID" value="NZ_CP160205.1"/>
</dbReference>
<keyword evidence="6 9" id="KW-1133">Transmembrane helix</keyword>
<gene>
    <name evidence="9" type="primary">tatA</name>
    <name evidence="11" type="ORF">C8P68_102298</name>
</gene>
<evidence type="ECO:0000313" key="12">
    <source>
        <dbReference type="Proteomes" id="UP000244168"/>
    </source>
</evidence>
<dbReference type="GO" id="GO:0033281">
    <property type="term" value="C:TAT protein transport complex"/>
    <property type="evidence" value="ECO:0007669"/>
    <property type="project" value="UniProtKB-UniRule"/>
</dbReference>
<keyword evidence="8 9" id="KW-0472">Membrane</keyword>
<dbReference type="PANTHER" id="PTHR42982">
    <property type="entry name" value="SEC-INDEPENDENT PROTEIN TRANSLOCASE PROTEIN TATA"/>
    <property type="match status" value="1"/>
</dbReference>
<evidence type="ECO:0000256" key="6">
    <source>
        <dbReference type="ARBA" id="ARBA00022989"/>
    </source>
</evidence>
<evidence type="ECO:0000256" key="2">
    <source>
        <dbReference type="ARBA" id="ARBA00022448"/>
    </source>
</evidence>
<dbReference type="GO" id="GO:0008320">
    <property type="term" value="F:protein transmembrane transporter activity"/>
    <property type="evidence" value="ECO:0007669"/>
    <property type="project" value="UniProtKB-UniRule"/>
</dbReference>
<dbReference type="PANTHER" id="PTHR42982:SF1">
    <property type="entry name" value="SEC-INDEPENDENT PROTEIN TRANSLOCASE PROTEIN TATA"/>
    <property type="match status" value="1"/>
</dbReference>
<evidence type="ECO:0000256" key="9">
    <source>
        <dbReference type="HAMAP-Rule" id="MF_00236"/>
    </source>
</evidence>
<organism evidence="11 12">
    <name type="scientific">Mucilaginibacter yixingensis</name>
    <dbReference type="NCBI Taxonomy" id="1295612"/>
    <lineage>
        <taxon>Bacteria</taxon>
        <taxon>Pseudomonadati</taxon>
        <taxon>Bacteroidota</taxon>
        <taxon>Sphingobacteriia</taxon>
        <taxon>Sphingobacteriales</taxon>
        <taxon>Sphingobacteriaceae</taxon>
        <taxon>Mucilaginibacter</taxon>
    </lineage>
</organism>
<reference evidence="11 12" key="1">
    <citation type="submission" date="2018-04" db="EMBL/GenBank/DDBJ databases">
        <title>Genomic Encyclopedia of Archaeal and Bacterial Type Strains, Phase II (KMG-II): from individual species to whole genera.</title>
        <authorList>
            <person name="Goeker M."/>
        </authorList>
    </citation>
    <scope>NUCLEOTIDE SEQUENCE [LARGE SCALE GENOMIC DNA]</scope>
    <source>
        <strain evidence="11 12">DSM 26809</strain>
    </source>
</reference>
<proteinExistence type="inferred from homology"/>
<name>A0A2T5JCI5_9SPHI</name>
<dbReference type="AlphaFoldDB" id="A0A2T5JCI5"/>
<accession>A0A2T5JCI5</accession>
<keyword evidence="7 9" id="KW-0811">Translocation</keyword>
<comment type="function">
    <text evidence="9">Part of the twin-arginine translocation (Tat) system that transports large folded proteins containing a characteristic twin-arginine motif in their signal peptide across membranes. TatA could form the protein-conducting channel of the Tat system.</text>
</comment>
<evidence type="ECO:0000313" key="11">
    <source>
        <dbReference type="EMBL" id="PTQ99474.1"/>
    </source>
</evidence>
<comment type="subunit">
    <text evidence="9">Forms a complex with TatC.</text>
</comment>
<dbReference type="PRINTS" id="PR01506">
    <property type="entry name" value="TATBPROTEIN"/>
</dbReference>
<evidence type="ECO:0000256" key="8">
    <source>
        <dbReference type="ARBA" id="ARBA00023136"/>
    </source>
</evidence>
<keyword evidence="2 9" id="KW-0813">Transport</keyword>
<evidence type="ECO:0000256" key="5">
    <source>
        <dbReference type="ARBA" id="ARBA00022927"/>
    </source>
</evidence>
<protein>
    <recommendedName>
        <fullName evidence="9">Sec-independent protein translocase protein TatA</fullName>
    </recommendedName>
</protein>
<evidence type="ECO:0000256" key="3">
    <source>
        <dbReference type="ARBA" id="ARBA00022475"/>
    </source>
</evidence>
<comment type="caution">
    <text evidence="11">The sequence shown here is derived from an EMBL/GenBank/DDBJ whole genome shotgun (WGS) entry which is preliminary data.</text>
</comment>
<evidence type="ECO:0000256" key="10">
    <source>
        <dbReference type="SAM" id="MobiDB-lite"/>
    </source>
</evidence>
<feature type="compositionally biased region" description="Basic and acidic residues" evidence="10">
    <location>
        <begin position="119"/>
        <end position="133"/>
    </location>
</feature>